<organism evidence="1 2">
    <name type="scientific">Candidatus Vampirococcus lugosii</name>
    <dbReference type="NCBI Taxonomy" id="2789015"/>
    <lineage>
        <taxon>Bacteria</taxon>
        <taxon>Candidatus Absconditibacteriota</taxon>
        <taxon>Vampirococcus</taxon>
    </lineage>
</organism>
<dbReference type="EMBL" id="JAEDAM010000013">
    <property type="protein sequence ID" value="MBS8121753.1"/>
    <property type="molecule type" value="Genomic_DNA"/>
</dbReference>
<evidence type="ECO:0000313" key="1">
    <source>
        <dbReference type="EMBL" id="MBS8121753.1"/>
    </source>
</evidence>
<accession>A0ABS5QKI7</accession>
<reference evidence="1 2" key="1">
    <citation type="journal article" date="2021" name="Nat. Commun.">
        <title>Reductive evolution and unique predatory mode in the CPR bacterium Vampirococcus lugosii.</title>
        <authorList>
            <person name="Moreira D."/>
            <person name="Zivanovic Y."/>
            <person name="Lopez-Archilla A.I."/>
            <person name="Iniesto M."/>
            <person name="Lopez-Garcia P."/>
        </authorList>
    </citation>
    <scope>NUCLEOTIDE SEQUENCE [LARGE SCALE GENOMIC DNA]</scope>
    <source>
        <strain evidence="1">Chiprana</strain>
    </source>
</reference>
<keyword evidence="2" id="KW-1185">Reference proteome</keyword>
<sequence>MKDYGFKIKVSDLLLNIGSEDKIKFENKFVDSIDNLTEDGIEGIVNLEGLDHKTVRVRLEKLKCNLQEICELSGEKFLLEINVSDFEMNFLALDLQEIIENYGDEFGQIDIKNLTIDISDMIYQAIQLNKPISIRSEKYSKINDIKNEDYTSNLNTINWIYKNK</sequence>
<protein>
    <submittedName>
        <fullName evidence="1">Uncharacterized protein</fullName>
    </submittedName>
</protein>
<gene>
    <name evidence="1" type="ORF">VAMP_22n73</name>
</gene>
<dbReference type="Proteomes" id="UP000680365">
    <property type="component" value="Unassembled WGS sequence"/>
</dbReference>
<evidence type="ECO:0000313" key="2">
    <source>
        <dbReference type="Proteomes" id="UP000680365"/>
    </source>
</evidence>
<comment type="caution">
    <text evidence="1">The sequence shown here is derived from an EMBL/GenBank/DDBJ whole genome shotgun (WGS) entry which is preliminary data.</text>
</comment>
<name>A0ABS5QKI7_9BACT</name>
<proteinExistence type="predicted"/>
<dbReference type="RefSeq" id="WP_213348551.1">
    <property type="nucleotide sequence ID" value="NZ_JAEDAM010000013.1"/>
</dbReference>